<evidence type="ECO:0000256" key="3">
    <source>
        <dbReference type="ARBA" id="ARBA00022679"/>
    </source>
</evidence>
<evidence type="ECO:0000313" key="10">
    <source>
        <dbReference type="Proteomes" id="UP000230214"/>
    </source>
</evidence>
<gene>
    <name evidence="9" type="ORF">COV24_01050</name>
</gene>
<evidence type="ECO:0000259" key="8">
    <source>
        <dbReference type="Pfam" id="PF13632"/>
    </source>
</evidence>
<dbReference type="InterPro" id="IPR001173">
    <property type="entry name" value="Glyco_trans_2-like"/>
</dbReference>
<proteinExistence type="predicted"/>
<reference evidence="9 10" key="1">
    <citation type="submission" date="2017-09" db="EMBL/GenBank/DDBJ databases">
        <title>Depth-based differentiation of microbial function through sediment-hosted aquifers and enrichment of novel symbionts in the deep terrestrial subsurface.</title>
        <authorList>
            <person name="Probst A.J."/>
            <person name="Ladd B."/>
            <person name="Jarett J.K."/>
            <person name="Geller-Mcgrath D.E."/>
            <person name="Sieber C.M."/>
            <person name="Emerson J.B."/>
            <person name="Anantharaman K."/>
            <person name="Thomas B.C."/>
            <person name="Malmstrom R."/>
            <person name="Stieglmeier M."/>
            <person name="Klingl A."/>
            <person name="Woyke T."/>
            <person name="Ryan C.M."/>
            <person name="Banfield J.F."/>
        </authorList>
    </citation>
    <scope>NUCLEOTIDE SEQUENCE [LARGE SCALE GENOMIC DNA]</scope>
    <source>
        <strain evidence="9">CG10_big_fil_rev_8_21_14_0_10_32_10</strain>
    </source>
</reference>
<dbReference type="Pfam" id="PF13632">
    <property type="entry name" value="Glyco_trans_2_3"/>
    <property type="match status" value="1"/>
</dbReference>
<organism evidence="9 10">
    <name type="scientific">candidate division WWE3 bacterium CG10_big_fil_rev_8_21_14_0_10_32_10</name>
    <dbReference type="NCBI Taxonomy" id="1975090"/>
    <lineage>
        <taxon>Bacteria</taxon>
        <taxon>Katanobacteria</taxon>
    </lineage>
</organism>
<dbReference type="Proteomes" id="UP000230214">
    <property type="component" value="Unassembled WGS sequence"/>
</dbReference>
<dbReference type="SUPFAM" id="SSF53448">
    <property type="entry name" value="Nucleotide-diphospho-sugar transferases"/>
    <property type="match status" value="1"/>
</dbReference>
<feature type="transmembrane region" description="Helical" evidence="7">
    <location>
        <begin position="228"/>
        <end position="248"/>
    </location>
</feature>
<evidence type="ECO:0000256" key="4">
    <source>
        <dbReference type="ARBA" id="ARBA00022692"/>
    </source>
</evidence>
<dbReference type="AlphaFoldDB" id="A0A2H0RB97"/>
<dbReference type="EMBL" id="PCXU01000011">
    <property type="protein sequence ID" value="PIR43812.1"/>
    <property type="molecule type" value="Genomic_DNA"/>
</dbReference>
<feature type="transmembrane region" description="Helical" evidence="7">
    <location>
        <begin position="562"/>
        <end position="580"/>
    </location>
</feature>
<dbReference type="InterPro" id="IPR029044">
    <property type="entry name" value="Nucleotide-diphossugar_trans"/>
</dbReference>
<keyword evidence="6 7" id="KW-0472">Membrane</keyword>
<evidence type="ECO:0000256" key="7">
    <source>
        <dbReference type="SAM" id="Phobius"/>
    </source>
</evidence>
<feature type="transmembrane region" description="Helical" evidence="7">
    <location>
        <begin position="254"/>
        <end position="275"/>
    </location>
</feature>
<dbReference type="Gene3D" id="3.90.550.10">
    <property type="entry name" value="Spore Coat Polysaccharide Biosynthesis Protein SpsA, Chain A"/>
    <property type="match status" value="1"/>
</dbReference>
<comment type="subcellular location">
    <subcellularLocation>
        <location evidence="1">Membrane</location>
        <topology evidence="1">Multi-pass membrane protein</topology>
    </subcellularLocation>
</comment>
<feature type="domain" description="Glycosyltransferase 2-like" evidence="8">
    <location>
        <begin position="386"/>
        <end position="570"/>
    </location>
</feature>
<keyword evidence="2" id="KW-0328">Glycosyltransferase</keyword>
<evidence type="ECO:0000256" key="5">
    <source>
        <dbReference type="ARBA" id="ARBA00022989"/>
    </source>
</evidence>
<keyword evidence="3" id="KW-0808">Transferase</keyword>
<protein>
    <recommendedName>
        <fullName evidence="8">Glycosyltransferase 2-like domain-containing protein</fullName>
    </recommendedName>
</protein>
<dbReference type="PANTHER" id="PTHR43867">
    <property type="entry name" value="CELLULOSE SYNTHASE CATALYTIC SUBUNIT A [UDP-FORMING]"/>
    <property type="match status" value="1"/>
</dbReference>
<evidence type="ECO:0000256" key="6">
    <source>
        <dbReference type="ARBA" id="ARBA00023136"/>
    </source>
</evidence>
<sequence>MRGLSVVITTDGLSWEKVDNSIDRVHNTLKSQGLEYEIIFSKSEDLLNNYKICRYSYICKLGGNLKHPPEVIPALIKELDYGLDFIILHKKNYKNRTSKILHGFEVDPYSGFQIFKKEIVERVSIKSTKPIDAMTEFFIKAKEAGYKIETISAPFLINSNIKESIKTQDKIKIFFSWIKHKFKSSEVIPFHSNDVTNKGEGFHFKGTEFVNHTLLENRESAFFRLTRVQTTGILILLAVLTFSFYTNWLLTLKVLVAILTFLYFCDLLFNLFLIIRSFSKEPEIKIKKKELKVQREWPSYTIFCPLYKEWKVLPQFVTAMNRLDYPKNKLQVLLLLEEDDTETLKRAYEFNLPSNFEIVVVPHSFPKTKPKACNFGLKKAIGEYSVIYDAEDIPDTDQLKKVVLAFEKVNSNVACIQAKLNFYNPHQNILTRIFTAEYSLWFDLVLTGLQSIEAPIPLGGTSNHFKTSKLQTLKGWDAFNVTEDCDLGIRLYKNKFKTSIVDSTTHEEANSDANNWFWQRTRWIKGYIQTYLVHMRNPYSLMNSWRDYHIATFQIIIGGKTLSMFINPFMWIITASYFIFRAEIGPFIEQLYPAPVLYMGVFSLVFGNFLYMYYYMLGCAKREYYDLIKYTFLVPLYWLAMSAAAWVALYKLLTAPHQWSKTKHGLFLENNKALLQVESVIGNNLVDKDIVKN</sequence>
<dbReference type="InterPro" id="IPR050321">
    <property type="entry name" value="Glycosyltr_2/OpgH_subfam"/>
</dbReference>
<accession>A0A2H0RB97</accession>
<evidence type="ECO:0000256" key="1">
    <source>
        <dbReference type="ARBA" id="ARBA00004141"/>
    </source>
</evidence>
<dbReference type="CDD" id="cd06427">
    <property type="entry name" value="CESA_like_2"/>
    <property type="match status" value="1"/>
</dbReference>
<feature type="transmembrane region" description="Helical" evidence="7">
    <location>
        <begin position="592"/>
        <end position="615"/>
    </location>
</feature>
<name>A0A2H0RB97_UNCKA</name>
<feature type="transmembrane region" description="Helical" evidence="7">
    <location>
        <begin position="627"/>
        <end position="649"/>
    </location>
</feature>
<comment type="caution">
    <text evidence="9">The sequence shown here is derived from an EMBL/GenBank/DDBJ whole genome shotgun (WGS) entry which is preliminary data.</text>
</comment>
<dbReference type="GO" id="GO:0016757">
    <property type="term" value="F:glycosyltransferase activity"/>
    <property type="evidence" value="ECO:0007669"/>
    <property type="project" value="UniProtKB-KW"/>
</dbReference>
<keyword evidence="4 7" id="KW-0812">Transmembrane</keyword>
<evidence type="ECO:0000313" key="9">
    <source>
        <dbReference type="EMBL" id="PIR43812.1"/>
    </source>
</evidence>
<dbReference type="PANTHER" id="PTHR43867:SF2">
    <property type="entry name" value="CELLULOSE SYNTHASE CATALYTIC SUBUNIT A [UDP-FORMING]"/>
    <property type="match status" value="1"/>
</dbReference>
<dbReference type="GO" id="GO:0016020">
    <property type="term" value="C:membrane"/>
    <property type="evidence" value="ECO:0007669"/>
    <property type="project" value="UniProtKB-SubCell"/>
</dbReference>
<evidence type="ECO:0000256" key="2">
    <source>
        <dbReference type="ARBA" id="ARBA00022676"/>
    </source>
</evidence>
<keyword evidence="5 7" id="KW-1133">Transmembrane helix</keyword>